<comment type="caution">
    <text evidence="2">The sequence shown here is derived from an EMBL/GenBank/DDBJ whole genome shotgun (WGS) entry which is preliminary data.</text>
</comment>
<sequence>MKKTLTLSMFCAIPMVTMDVSAGDATGANLSKWEVSGYLKNETAVFQKSGPVIGERSSVSDTREHNSAEVSKFENSLVMFVNGELLPNAKLHAQFDAVYDSEAVDGYRGHKNYSQQDALRELYIDSKLGNQFDLRVGKQQLVWGTADGIKLLDIINPTDWREFNQNTMDESRMTVWMAKGDLSLTSKDNLQFVVSQRHESRIPGLNANGDAGQPFIMKGVDSITGPVNGFRNIVPEMGAISNSFYNLADIQGKFGGAKLSQITNMTVNDFANTNNAMGSGTTGANVLNGMVYGPAAQGGISGKTNLIDGGTANWDPNHPNSVFEYMSNATFATFDAFVNAKTAYVRDYPDEVAPNLGLRYKSTLGRDFNYSLNYLWHYDPNPYIEMRWKGANDETLTPVTVAGVGANGPTTTVTLPGYGGAAGKAPTLLFTEKLNRIHSMGAAFDTTFDTAALGPVVGRGEFLYQKDTKVSVIDRTKLGYGDLVGGMRMEDADMFKYVLGADFSFFTNLMLNVQFIQFINLDYVDEGGNNGANSGRYTADQASLHLSNGLRKGAKYREFVSLFLSKPFGAEQQGRVNNITIAEESGGYWNRFDVEYGFTNAVIGTAEVNNYWGNADTMFGQFKNSSNVQVGLKYLF</sequence>
<dbReference type="EMBL" id="BAAFGK010000001">
    <property type="protein sequence ID" value="GAB0055852.1"/>
    <property type="molecule type" value="Genomic_DNA"/>
</dbReference>
<protein>
    <submittedName>
        <fullName evidence="2">Uncharacterized protein</fullName>
    </submittedName>
</protein>
<organism evidence="2 3">
    <name type="scientific">Candidatus Magnetaquiglobus chichijimensis</name>
    <dbReference type="NCBI Taxonomy" id="3141448"/>
    <lineage>
        <taxon>Bacteria</taxon>
        <taxon>Pseudomonadati</taxon>
        <taxon>Pseudomonadota</taxon>
        <taxon>Magnetococcia</taxon>
        <taxon>Magnetococcales</taxon>
        <taxon>Candidatus Magnetaquicoccaceae</taxon>
        <taxon>Candidatus Magnetaquiglobus</taxon>
    </lineage>
</organism>
<evidence type="ECO:0000313" key="2">
    <source>
        <dbReference type="EMBL" id="GAB0055852.1"/>
    </source>
</evidence>
<name>A0ABQ0C4P8_9PROT</name>
<gene>
    <name evidence="2" type="ORF">SIID45300_00150</name>
</gene>
<evidence type="ECO:0000256" key="1">
    <source>
        <dbReference type="SAM" id="SignalP"/>
    </source>
</evidence>
<dbReference type="Proteomes" id="UP001628193">
    <property type="component" value="Unassembled WGS sequence"/>
</dbReference>
<reference evidence="2 3" key="2">
    <citation type="submission" date="2024-09" db="EMBL/GenBank/DDBJ databases">
        <title>Draft genome sequence of Candidatus Magnetaquicoccaceae bacterium FCR-1.</title>
        <authorList>
            <person name="Shimoshige H."/>
            <person name="Shimamura S."/>
            <person name="Taoka A."/>
            <person name="Kobayashi H."/>
            <person name="Maekawa T."/>
        </authorList>
    </citation>
    <scope>NUCLEOTIDE SEQUENCE [LARGE SCALE GENOMIC DNA]</scope>
    <source>
        <strain evidence="2 3">FCR-1</strain>
    </source>
</reference>
<reference evidence="2 3" key="1">
    <citation type="submission" date="2024-05" db="EMBL/GenBank/DDBJ databases">
        <authorList>
            <consortium name="Candidatus Magnetaquicoccaceae bacterium FCR-1 genome sequencing consortium"/>
            <person name="Shimoshige H."/>
            <person name="Shimamura S."/>
            <person name="Taoka A."/>
            <person name="Kobayashi H."/>
            <person name="Maekawa T."/>
        </authorList>
    </citation>
    <scope>NUCLEOTIDE SEQUENCE [LARGE SCALE GENOMIC DNA]</scope>
    <source>
        <strain evidence="2 3">FCR-1</strain>
    </source>
</reference>
<keyword evidence="3" id="KW-1185">Reference proteome</keyword>
<proteinExistence type="predicted"/>
<dbReference type="RefSeq" id="WP_420903564.1">
    <property type="nucleotide sequence ID" value="NZ_BAAFGK010000001.1"/>
</dbReference>
<accession>A0ABQ0C4P8</accession>
<evidence type="ECO:0000313" key="3">
    <source>
        <dbReference type="Proteomes" id="UP001628193"/>
    </source>
</evidence>
<keyword evidence="1" id="KW-0732">Signal</keyword>
<feature type="chain" id="PRO_5045828707" evidence="1">
    <location>
        <begin position="23"/>
        <end position="636"/>
    </location>
</feature>
<feature type="signal peptide" evidence="1">
    <location>
        <begin position="1"/>
        <end position="22"/>
    </location>
</feature>